<evidence type="ECO:0000259" key="2">
    <source>
        <dbReference type="SMART" id="SM01319"/>
    </source>
</evidence>
<feature type="compositionally biased region" description="Polar residues" evidence="1">
    <location>
        <begin position="1069"/>
        <end position="1081"/>
    </location>
</feature>
<feature type="region of interest" description="Disordered" evidence="1">
    <location>
        <begin position="1213"/>
        <end position="1262"/>
    </location>
</feature>
<feature type="compositionally biased region" description="Low complexity" evidence="1">
    <location>
        <begin position="16"/>
        <end position="32"/>
    </location>
</feature>
<feature type="region of interest" description="Disordered" evidence="1">
    <location>
        <begin position="1"/>
        <end position="306"/>
    </location>
</feature>
<protein>
    <submittedName>
        <fullName evidence="3">TB182 protein</fullName>
    </submittedName>
</protein>
<feature type="compositionally biased region" description="Pro residues" evidence="1">
    <location>
        <begin position="1400"/>
        <end position="1424"/>
    </location>
</feature>
<keyword evidence="4" id="KW-1185">Reference proteome</keyword>
<feature type="compositionally biased region" description="Basic and acidic residues" evidence="1">
    <location>
        <begin position="439"/>
        <end position="449"/>
    </location>
</feature>
<proteinExistence type="predicted"/>
<feature type="compositionally biased region" description="Basic and acidic residues" evidence="1">
    <location>
        <begin position="1137"/>
        <end position="1160"/>
    </location>
</feature>
<feature type="region of interest" description="Disordered" evidence="1">
    <location>
        <begin position="325"/>
        <end position="1198"/>
    </location>
</feature>
<reference evidence="3 4" key="1">
    <citation type="submission" date="2019-09" db="EMBL/GenBank/DDBJ databases">
        <title>Bird 10,000 Genomes (B10K) Project - Family phase.</title>
        <authorList>
            <person name="Zhang G."/>
        </authorList>
    </citation>
    <scope>NUCLEOTIDE SEQUENCE [LARGE SCALE GENOMIC DNA]</scope>
    <source>
        <strain evidence="3">B10K-CU-031-01</strain>
        <tissue evidence="3">Muscle</tissue>
    </source>
</reference>
<feature type="region of interest" description="Disordered" evidence="1">
    <location>
        <begin position="1364"/>
        <end position="1649"/>
    </location>
</feature>
<dbReference type="GO" id="GO:0000792">
    <property type="term" value="C:heterochromatin"/>
    <property type="evidence" value="ECO:0007669"/>
    <property type="project" value="TreeGrafter"/>
</dbReference>
<feature type="compositionally biased region" description="Low complexity" evidence="1">
    <location>
        <begin position="284"/>
        <end position="306"/>
    </location>
</feature>
<dbReference type="PANTHER" id="PTHR22042">
    <property type="entry name" value="TANKYRASE 1 BINDING PROTEIN"/>
    <property type="match status" value="1"/>
</dbReference>
<dbReference type="Proteomes" id="UP000560386">
    <property type="component" value="Unassembled WGS sequence"/>
</dbReference>
<dbReference type="SMART" id="SM01319">
    <property type="entry name" value="Tankyrase_bdg_C"/>
    <property type="match status" value="1"/>
</dbReference>
<feature type="compositionally biased region" description="Basic and acidic residues" evidence="1">
    <location>
        <begin position="1235"/>
        <end position="1252"/>
    </location>
</feature>
<sequence>ASRRPSPGQPGGLRRSSNAPSLLLASLAGNARPKPPVRPKPRVLPKPAVPAKPSLPHPPPGPRHPRPELPSAEKMNRLAGPQPYSGGGSGGPLRRPSFTLKSPETPNGKGLPSPPVMAAEDTSSAPGEEAPPAPPTPPRKGPAPFKVTPVPVATKLERFPGTTVEEILAKMDSREGPGSPDRARLSPFCPDPSSRFGSKTFAAFRRRPSGEADGAPPGEARPTPQPAVGELGAGDDGGPSAETSEARGGNLPSFPFLSGSGSPPAGLSCAGDPRGRRRPPSPPDVSSRLALPRRGGSAPGLSPSGLSCLLRGSLSAGCVSLLSPRDADRPFLWGSWVPPAPSARARGQGQAFGGGGACPCRCRGGSPDTASPPGTPELPPRVTGPPGSPEAAAGYPSPPSPPPEPPAQASRPPGSPEGPNDSPVSPQSPEGPDFSPLPRSRDLGLRRSSEGVLRPPAVGQGMGELGGSLSALPRPGAPLSELSLGSESSWSLSQSFEWTFPARGARQLASPPRSPIQEMADSGLSEESESDGEDPAPCPSRSRGDSGSEGPSPAVAGSRSAEGAPCPGGPMAQREAEGSEEEEEEEEAEQDATVPCSPLCVTEPDQDPAEPEHPAQPSLLIEATPPALAPPDLAPTADSALALAGDSPVSLQGPGGPGQDEGSSQGPEPHADPGWLTELLASPRARAKGPEVRGRGEPPGCGDWPKSRGTGESCLQDQDFGAGKPEWGTGYGLASTGSRAEIGSRKADWSSSYGVGRGQQQDEEPSSRQPSWAGRYGSGDPESRHGEIAPAWAGEFGTSDAEMKDRELTPGWTSKYSSRDAETKDKDFTLGWAGRSSTGDTGSPDKEFSPGRPAWDSSYSTRDMESQDREFSPSRPARTGECSTRDMESQDREFSPSRPAWGDERGTRDMESRDGEFKSSRSAWQSEYRSRDMESQDQEFSPSRLAWDDERGPRDVEVQDWELKPSRSAWDDERGTRDTESRDVEFKPSRSAWDDEFSPSRPAWDDERSTRDGESRDGEFKPSRLAWVSEYSPREMETQDSGFKPGRPIWDDKYSARDVESQDREFSPSRPTWASKHSSPNTEKEEQEFSPGRLSWAGEGSMGQTELVDAFGVRKDDSPASCAPDPPAREPGWGSTDRGERGTTDGRDWAEELGGAERHNQFGVIGTERVPDPSSAGASDGSVSWSGGLQQPLGDWHSDLSFGGCLGTGDAGEVGPGATAWGQGLGSPRAPDSSAQRREAAVEEPGWSRDLEAAGWSTELRDAEAKRREWASAFGARCAARSRDFGAGEQSPGGDADSLDGCQKVRIPGGVGWPHGPREGPSLVGLYGAARTPHPLPQGPCDFLLPAPSCTPASLPSLDPKFCPSLWGNFPEVPPPPAGAGGTLGSCPVSPSRSIHLLDPSPPMGDAPPDPPAAESPRSEPPSPTEGEQGLPEPAAAPRSPRASPPLPEAAGGTPPDTESDDPSDHLDGRRPPSWEEKRLSLDALQPEGPADDAGQEFTFLEDTEVLDSSVYRSKADLGRKRRHRAPALRPAAASEGDSWIFRDSTEPQPARPAASSDEEAAEEPKSRRVRASPLGKGVKVPLFPGLNASALKAKLRGRNRSAEEGALAGDSKGTPPKDPHVQRSKSCKIPGLSGKPLALPPKPEKPSG</sequence>
<feature type="compositionally biased region" description="Basic and acidic residues" evidence="1">
    <location>
        <begin position="862"/>
        <end position="872"/>
    </location>
</feature>
<feature type="compositionally biased region" description="Acidic residues" evidence="1">
    <location>
        <begin position="578"/>
        <end position="590"/>
    </location>
</feature>
<feature type="compositionally biased region" description="Pro residues" evidence="1">
    <location>
        <begin position="44"/>
        <end position="62"/>
    </location>
</feature>
<feature type="compositionally biased region" description="Low complexity" evidence="1">
    <location>
        <begin position="252"/>
        <end position="272"/>
    </location>
</feature>
<name>A0A7K8LHF5_9AVES</name>
<dbReference type="InterPro" id="IPR040006">
    <property type="entry name" value="TNKS1BP1-like"/>
</dbReference>
<feature type="compositionally biased region" description="Low complexity" evidence="1">
    <location>
        <begin position="479"/>
        <end position="497"/>
    </location>
</feature>
<feature type="compositionally biased region" description="Pro residues" evidence="1">
    <location>
        <begin position="396"/>
        <end position="406"/>
    </location>
</feature>
<dbReference type="InterPro" id="IPR032764">
    <property type="entry name" value="Tankyrase-bd_C"/>
</dbReference>
<feature type="compositionally biased region" description="Low complexity" evidence="1">
    <location>
        <begin position="634"/>
        <end position="644"/>
    </location>
</feature>
<feature type="compositionally biased region" description="Basic and acidic residues" evidence="1">
    <location>
        <begin position="883"/>
        <end position="919"/>
    </location>
</feature>
<gene>
    <name evidence="3" type="primary">Tnks1bp1</name>
    <name evidence="3" type="ORF">ARDKOR_R02470</name>
</gene>
<feature type="compositionally biased region" description="Acidic residues" evidence="1">
    <location>
        <begin position="1490"/>
        <end position="1506"/>
    </location>
</feature>
<feature type="compositionally biased region" description="Pro residues" evidence="1">
    <location>
        <begin position="129"/>
        <end position="141"/>
    </location>
</feature>
<evidence type="ECO:0000256" key="1">
    <source>
        <dbReference type="SAM" id="MobiDB-lite"/>
    </source>
</evidence>
<feature type="region of interest" description="Disordered" evidence="1">
    <location>
        <begin position="1282"/>
        <end position="1303"/>
    </location>
</feature>
<feature type="compositionally biased region" description="Low complexity" evidence="1">
    <location>
        <begin position="1431"/>
        <end position="1442"/>
    </location>
</feature>
<dbReference type="GO" id="GO:0005634">
    <property type="term" value="C:nucleus"/>
    <property type="evidence" value="ECO:0007669"/>
    <property type="project" value="TreeGrafter"/>
</dbReference>
<accession>A0A7K8LHF5</accession>
<feature type="compositionally biased region" description="Basic and acidic residues" evidence="1">
    <location>
        <begin position="817"/>
        <end position="828"/>
    </location>
</feature>
<feature type="compositionally biased region" description="Basic and acidic residues" evidence="1">
    <location>
        <begin position="1463"/>
        <end position="1481"/>
    </location>
</feature>
<feature type="non-terminal residue" evidence="3">
    <location>
        <position position="1"/>
    </location>
</feature>
<comment type="caution">
    <text evidence="3">The sequence shown here is derived from an EMBL/GenBank/DDBJ whole genome shotgun (WGS) entry which is preliminary data.</text>
</comment>
<feature type="compositionally biased region" description="Basic and acidic residues" evidence="1">
    <location>
        <begin position="1003"/>
        <end position="1022"/>
    </location>
</feature>
<feature type="compositionally biased region" description="Pro residues" evidence="1">
    <location>
        <begin position="373"/>
        <end position="388"/>
    </location>
</feature>
<feature type="compositionally biased region" description="Basic and acidic residues" evidence="1">
    <location>
        <begin position="946"/>
        <end position="988"/>
    </location>
</feature>
<dbReference type="GO" id="GO:0006302">
    <property type="term" value="P:double-strand break repair"/>
    <property type="evidence" value="ECO:0007669"/>
    <property type="project" value="TreeGrafter"/>
</dbReference>
<evidence type="ECO:0000313" key="3">
    <source>
        <dbReference type="EMBL" id="NXE28738.1"/>
    </source>
</evidence>
<feature type="domain" description="Tankyrase 1-binding protein C-terminal" evidence="2">
    <location>
        <begin position="1495"/>
        <end position="1649"/>
    </location>
</feature>
<feature type="non-terminal residue" evidence="3">
    <location>
        <position position="1649"/>
    </location>
</feature>
<dbReference type="Pfam" id="PF15327">
    <property type="entry name" value="Tankyrase_bdg_C"/>
    <property type="match status" value="1"/>
</dbReference>
<organism evidence="3 4">
    <name type="scientific">Ardeotis kori</name>
    <dbReference type="NCBI Taxonomy" id="89386"/>
    <lineage>
        <taxon>Eukaryota</taxon>
        <taxon>Metazoa</taxon>
        <taxon>Chordata</taxon>
        <taxon>Craniata</taxon>
        <taxon>Vertebrata</taxon>
        <taxon>Euteleostomi</taxon>
        <taxon>Archelosauria</taxon>
        <taxon>Archosauria</taxon>
        <taxon>Dinosauria</taxon>
        <taxon>Saurischia</taxon>
        <taxon>Theropoda</taxon>
        <taxon>Coelurosauria</taxon>
        <taxon>Aves</taxon>
        <taxon>Neognathae</taxon>
        <taxon>Neoaves</taxon>
        <taxon>Otidimorphae</taxon>
        <taxon>Otidiformes</taxon>
        <taxon>Otididae</taxon>
        <taxon>Ardeotis</taxon>
    </lineage>
</organism>
<feature type="compositionally biased region" description="Basic and acidic residues" evidence="1">
    <location>
        <begin position="1049"/>
        <end position="1067"/>
    </location>
</feature>
<evidence type="ECO:0000313" key="4">
    <source>
        <dbReference type="Proteomes" id="UP000560386"/>
    </source>
</evidence>
<dbReference type="PANTHER" id="PTHR22042:SF2">
    <property type="entry name" value="182 KDA TANKYRASE-1-BINDING PROTEIN"/>
    <property type="match status" value="1"/>
</dbReference>
<dbReference type="GO" id="GO:0071479">
    <property type="term" value="P:cellular response to ionizing radiation"/>
    <property type="evidence" value="ECO:0007669"/>
    <property type="project" value="TreeGrafter"/>
</dbReference>
<dbReference type="EMBL" id="VWPR01002267">
    <property type="protein sequence ID" value="NXE28738.1"/>
    <property type="molecule type" value="Genomic_DNA"/>
</dbReference>
<feature type="compositionally biased region" description="Acidic residues" evidence="1">
    <location>
        <begin position="524"/>
        <end position="534"/>
    </location>
</feature>